<dbReference type="InterPro" id="IPR038718">
    <property type="entry name" value="SNF2-like_sf"/>
</dbReference>
<evidence type="ECO:0000256" key="3">
    <source>
        <dbReference type="ARBA" id="ARBA00022840"/>
    </source>
</evidence>
<dbReference type="PROSITE" id="PS51192">
    <property type="entry name" value="HELICASE_ATP_BIND_1"/>
    <property type="match status" value="1"/>
</dbReference>
<keyword evidence="1" id="KW-0547">Nucleotide-binding</keyword>
<dbReference type="PANTHER" id="PTHR45626">
    <property type="entry name" value="TRANSCRIPTION TERMINATION FACTOR 2-RELATED"/>
    <property type="match status" value="1"/>
</dbReference>
<comment type="caution">
    <text evidence="7">The sequence shown here is derived from an EMBL/GenBank/DDBJ whole genome shotgun (WGS) entry which is preliminary data.</text>
</comment>
<protein>
    <submittedName>
        <fullName evidence="7">Uncharacterized protein</fullName>
    </submittedName>
</protein>
<dbReference type="SMART" id="SM00487">
    <property type="entry name" value="DEXDc"/>
    <property type="match status" value="1"/>
</dbReference>
<keyword evidence="8" id="KW-1185">Reference proteome</keyword>
<dbReference type="AlphaFoldDB" id="A0A9P4UY40"/>
<dbReference type="InterPro" id="IPR014001">
    <property type="entry name" value="Helicase_ATP-bd"/>
</dbReference>
<evidence type="ECO:0000313" key="8">
    <source>
        <dbReference type="Proteomes" id="UP000799444"/>
    </source>
</evidence>
<feature type="compositionally biased region" description="Acidic residues" evidence="4">
    <location>
        <begin position="775"/>
        <end position="785"/>
    </location>
</feature>
<keyword evidence="3" id="KW-0067">ATP-binding</keyword>
<accession>A0A9P4UY40</accession>
<organism evidence="7 8">
    <name type="scientific">Polyplosphaeria fusca</name>
    <dbReference type="NCBI Taxonomy" id="682080"/>
    <lineage>
        <taxon>Eukaryota</taxon>
        <taxon>Fungi</taxon>
        <taxon>Dikarya</taxon>
        <taxon>Ascomycota</taxon>
        <taxon>Pezizomycotina</taxon>
        <taxon>Dothideomycetes</taxon>
        <taxon>Pleosporomycetidae</taxon>
        <taxon>Pleosporales</taxon>
        <taxon>Tetraplosphaeriaceae</taxon>
        <taxon>Polyplosphaeria</taxon>
    </lineage>
</organism>
<dbReference type="OrthoDB" id="448448at2759"/>
<evidence type="ECO:0000259" key="5">
    <source>
        <dbReference type="PROSITE" id="PS51192"/>
    </source>
</evidence>
<evidence type="ECO:0000256" key="2">
    <source>
        <dbReference type="ARBA" id="ARBA00022801"/>
    </source>
</evidence>
<evidence type="ECO:0000313" key="7">
    <source>
        <dbReference type="EMBL" id="KAF2732762.1"/>
    </source>
</evidence>
<name>A0A9P4UY40_9PLEO</name>
<dbReference type="InterPro" id="IPR001650">
    <property type="entry name" value="Helicase_C-like"/>
</dbReference>
<feature type="region of interest" description="Disordered" evidence="4">
    <location>
        <begin position="768"/>
        <end position="804"/>
    </location>
</feature>
<evidence type="ECO:0000256" key="1">
    <source>
        <dbReference type="ARBA" id="ARBA00022741"/>
    </source>
</evidence>
<dbReference type="Gene3D" id="3.40.50.10810">
    <property type="entry name" value="Tandem AAA-ATPase domain"/>
    <property type="match status" value="1"/>
</dbReference>
<dbReference type="GO" id="GO:0006281">
    <property type="term" value="P:DNA repair"/>
    <property type="evidence" value="ECO:0007669"/>
    <property type="project" value="TreeGrafter"/>
</dbReference>
<dbReference type="SUPFAM" id="SSF52540">
    <property type="entry name" value="P-loop containing nucleoside triphosphate hydrolases"/>
    <property type="match status" value="2"/>
</dbReference>
<dbReference type="InterPro" id="IPR050628">
    <property type="entry name" value="SNF2_RAD54_helicase_TF"/>
</dbReference>
<dbReference type="GO" id="GO:0005634">
    <property type="term" value="C:nucleus"/>
    <property type="evidence" value="ECO:0007669"/>
    <property type="project" value="TreeGrafter"/>
</dbReference>
<dbReference type="GO" id="GO:0008094">
    <property type="term" value="F:ATP-dependent activity, acting on DNA"/>
    <property type="evidence" value="ECO:0007669"/>
    <property type="project" value="TreeGrafter"/>
</dbReference>
<dbReference type="Proteomes" id="UP000799444">
    <property type="component" value="Unassembled WGS sequence"/>
</dbReference>
<proteinExistence type="predicted"/>
<dbReference type="Pfam" id="PF00271">
    <property type="entry name" value="Helicase_C"/>
    <property type="match status" value="1"/>
</dbReference>
<dbReference type="Pfam" id="PF00176">
    <property type="entry name" value="SNF2-rel_dom"/>
    <property type="match status" value="1"/>
</dbReference>
<dbReference type="InterPro" id="IPR027417">
    <property type="entry name" value="P-loop_NTPase"/>
</dbReference>
<feature type="domain" description="Helicase ATP-binding" evidence="5">
    <location>
        <begin position="408"/>
        <end position="590"/>
    </location>
</feature>
<dbReference type="PROSITE" id="PS51194">
    <property type="entry name" value="HELICASE_CTER"/>
    <property type="match status" value="1"/>
</dbReference>
<sequence>MDPRALLDPKGSRKRDPTSARPTQAPSLAYDPRALLNPTAAAKRRSSASERGRDESGQFSLVERLHNVHERTASPAKRVRTDNKNSTSQVTGGGGLALNMQNGPGASPPPPAPSNPAIDLTMSDEEDEEVSVVKDNGTDEICIGRVKQVYIHIHMVPHPDPRKYTGNHGQQGRIKVRFRRGGHRRDNIILVVDPDNKEFGRVDGKSASFLAPLMDGGKQSGLKWGGMTDPRRKQPGEGPPGSPTSGLISVSIQLYCLRKYARDIGKYLTTRGAYLIDPVFELHRCDYYNPQTHNGFTTKDVLEPEFQAQPYAPQRYASYNIRTVDEIRSDVQSMFDNIVQDELPQREQPSNIMTGLMVHQKQALYFMLDKERPWTQGEDKRKDSLYQMKVAGNGRQYVVHIITGEEMRNTPPQCQGGILADEMGLGKTLSILSLIADEASTAAATAFAGNFMGGSIDSINSRATLLVCPLSTRYNWEQQVKEHFRPGTLKYCVYHGPNRGSLTVEKLMDYDLVITTYETVATDVPNRKALSKINWFRIVLDEAHSIRNPKSLKSLWVCSLAAQRRWAVTGTPVQNRLEDLGALLKFLRVQPFHGTAGFNQYILNPFKAADPDVIPKLQLLVRSVSLRRVKKGLIELPKRNDQIVRLEFSLDEQRLHDWFEQDSARKVNAVTAGEKLAGHAYSKILVAITNLRLICAHGRELLGEDALKLTDGMTYDNPMELDDDDQDQPLLPALTKRGAYEMIELLNQTDNCACFYCGAKILHDGQQDIGNPVEDSGEDSGEDSNGEASDSQDNYHPGADSSGAASAIEGADVAKPRSTNSTIGVMTDCYHLICPLHIAQLQADWAATSEGQPQVECHMCKVRIRATAFELKKSDWDKYLDDKEAARRDPKMAKKLGSYTGPHTKTKALLHELSQNDEESKSLPADAPIKSVVFSCWTSHLDLIAFALKSEGHVFTRLDGRMDSKARTKALDLFSQDATVRIMLISIGAGGMGLNLTMANKVYMMEPQFNPAAEAQAVDRVHRLGQKREVTIMRFIMDGSFEEKMLELQRKKLALADLALDREKKTKQQAQKERLEDLRSLFR</sequence>
<feature type="domain" description="Helicase C-terminal" evidence="6">
    <location>
        <begin position="915"/>
        <end position="1064"/>
    </location>
</feature>
<keyword evidence="2" id="KW-0378">Hydrolase</keyword>
<dbReference type="GO" id="GO:0005524">
    <property type="term" value="F:ATP binding"/>
    <property type="evidence" value="ECO:0007669"/>
    <property type="project" value="UniProtKB-KW"/>
</dbReference>
<feature type="region of interest" description="Disordered" evidence="4">
    <location>
        <begin position="220"/>
        <end position="245"/>
    </location>
</feature>
<feature type="compositionally biased region" description="Basic and acidic residues" evidence="4">
    <location>
        <begin position="1"/>
        <end position="18"/>
    </location>
</feature>
<dbReference type="InterPro" id="IPR049730">
    <property type="entry name" value="SNF2/RAD54-like_C"/>
</dbReference>
<evidence type="ECO:0000259" key="6">
    <source>
        <dbReference type="PROSITE" id="PS51194"/>
    </source>
</evidence>
<feature type="compositionally biased region" description="Basic and acidic residues" evidence="4">
    <location>
        <begin position="63"/>
        <end position="72"/>
    </location>
</feature>
<gene>
    <name evidence="7" type="ORF">EJ04DRAFT_513708</name>
</gene>
<feature type="compositionally biased region" description="Basic and acidic residues" evidence="4">
    <location>
        <begin position="47"/>
        <end position="56"/>
    </location>
</feature>
<dbReference type="Gene3D" id="3.40.50.300">
    <property type="entry name" value="P-loop containing nucleotide triphosphate hydrolases"/>
    <property type="match status" value="1"/>
</dbReference>
<dbReference type="SMART" id="SM00490">
    <property type="entry name" value="HELICc"/>
    <property type="match status" value="1"/>
</dbReference>
<dbReference type="CDD" id="cd18793">
    <property type="entry name" value="SF2_C_SNF"/>
    <property type="match status" value="1"/>
</dbReference>
<dbReference type="GO" id="GO:0016787">
    <property type="term" value="F:hydrolase activity"/>
    <property type="evidence" value="ECO:0007669"/>
    <property type="project" value="UniProtKB-KW"/>
</dbReference>
<reference evidence="7" key="1">
    <citation type="journal article" date="2020" name="Stud. Mycol.">
        <title>101 Dothideomycetes genomes: a test case for predicting lifestyles and emergence of pathogens.</title>
        <authorList>
            <person name="Haridas S."/>
            <person name="Albert R."/>
            <person name="Binder M."/>
            <person name="Bloem J."/>
            <person name="Labutti K."/>
            <person name="Salamov A."/>
            <person name="Andreopoulos B."/>
            <person name="Baker S."/>
            <person name="Barry K."/>
            <person name="Bills G."/>
            <person name="Bluhm B."/>
            <person name="Cannon C."/>
            <person name="Castanera R."/>
            <person name="Culley D."/>
            <person name="Daum C."/>
            <person name="Ezra D."/>
            <person name="Gonzalez J."/>
            <person name="Henrissat B."/>
            <person name="Kuo A."/>
            <person name="Liang C."/>
            <person name="Lipzen A."/>
            <person name="Lutzoni F."/>
            <person name="Magnuson J."/>
            <person name="Mondo S."/>
            <person name="Nolan M."/>
            <person name="Ohm R."/>
            <person name="Pangilinan J."/>
            <person name="Park H.-J."/>
            <person name="Ramirez L."/>
            <person name="Alfaro M."/>
            <person name="Sun H."/>
            <person name="Tritt A."/>
            <person name="Yoshinaga Y."/>
            <person name="Zwiers L.-H."/>
            <person name="Turgeon B."/>
            <person name="Goodwin S."/>
            <person name="Spatafora J."/>
            <person name="Crous P."/>
            <person name="Grigoriev I."/>
        </authorList>
    </citation>
    <scope>NUCLEOTIDE SEQUENCE</scope>
    <source>
        <strain evidence="7">CBS 125425</strain>
    </source>
</reference>
<dbReference type="EMBL" id="ML996172">
    <property type="protein sequence ID" value="KAF2732762.1"/>
    <property type="molecule type" value="Genomic_DNA"/>
</dbReference>
<evidence type="ECO:0000256" key="4">
    <source>
        <dbReference type="SAM" id="MobiDB-lite"/>
    </source>
</evidence>
<feature type="region of interest" description="Disordered" evidence="4">
    <location>
        <begin position="1"/>
        <end position="119"/>
    </location>
</feature>
<dbReference type="CDD" id="cd18008">
    <property type="entry name" value="DEXDc_SHPRH-like"/>
    <property type="match status" value="1"/>
</dbReference>
<dbReference type="InterPro" id="IPR000330">
    <property type="entry name" value="SNF2_N"/>
</dbReference>